<gene>
    <name evidence="1" type="ORF">F0M16_07895</name>
</gene>
<dbReference type="Proteomes" id="UP000323225">
    <property type="component" value="Unassembled WGS sequence"/>
</dbReference>
<protein>
    <submittedName>
        <fullName evidence="1">Uncharacterized protein</fullName>
    </submittedName>
</protein>
<dbReference type="InterPro" id="IPR046578">
    <property type="entry name" value="DUF6638"/>
</dbReference>
<evidence type="ECO:0000313" key="1">
    <source>
        <dbReference type="EMBL" id="KAA1255131.1"/>
    </source>
</evidence>
<dbReference type="AlphaFoldDB" id="A0A5B1C4M6"/>
<sequence length="412" mass="47471">MNYTKQLESMINSQLLLVNKPHMIERYNNALAALTGKRTTLTEFHIDICGYSPEIAAEMEDSSFLNPNGVNRQFIIIDVCQANLRSISLSFSSTPFVIKKFINDNKNEIMALTALDSVFGEIENNVIRVECLSDILNIHELSIVCDTPKKIIKTNQEIAGKVSELRNSNSIEFLSENKLEDLASLCRKTPSISYDCYLPKKNNYKKTSVFTNHYGGFYRIYLTNGDKYLIFMDEKKFPHDQVPKGIKCINFQEIDKVIEILLKSRILVDRNGSELQEVKEHLSKIRDRIVIDHLASSQGVNHESVDTYIINQMVRDNPDDLPVEFHEISRIISKLTRSERIKVTSKYILYTHKVNGALLEGEEGSYLINHLMSNYMNYSYNKLFQYNLDAFKERFAKWPDAKKAYVLSCLKV</sequence>
<accession>A0A5B1C4M6</accession>
<proteinExistence type="predicted"/>
<dbReference type="EMBL" id="VUAA01000007">
    <property type="protein sequence ID" value="KAA1255131.1"/>
    <property type="molecule type" value="Genomic_DNA"/>
</dbReference>
<dbReference type="Pfam" id="PF20343">
    <property type="entry name" value="DUF6638"/>
    <property type="match status" value="1"/>
</dbReference>
<reference evidence="1 2" key="1">
    <citation type="submission" date="2019-09" db="EMBL/GenBank/DDBJ databases">
        <authorList>
            <person name="Kritzky A."/>
            <person name="Schelkanova E.Y."/>
            <person name="Alkhova Z.V."/>
            <person name="Smirnova N.I."/>
        </authorList>
    </citation>
    <scope>NUCLEOTIDE SEQUENCE [LARGE SCALE GENOMIC DNA]</scope>
    <source>
        <strain evidence="1 2">M1526</strain>
    </source>
</reference>
<evidence type="ECO:0000313" key="2">
    <source>
        <dbReference type="Proteomes" id="UP000323225"/>
    </source>
</evidence>
<organism evidence="1 2">
    <name type="scientific">Vibrio cholerae</name>
    <dbReference type="NCBI Taxonomy" id="666"/>
    <lineage>
        <taxon>Bacteria</taxon>
        <taxon>Pseudomonadati</taxon>
        <taxon>Pseudomonadota</taxon>
        <taxon>Gammaproteobacteria</taxon>
        <taxon>Vibrionales</taxon>
        <taxon>Vibrionaceae</taxon>
        <taxon>Vibrio</taxon>
    </lineage>
</organism>
<name>A0A5B1C4M6_VIBCL</name>
<comment type="caution">
    <text evidence="1">The sequence shown here is derived from an EMBL/GenBank/DDBJ whole genome shotgun (WGS) entry which is preliminary data.</text>
</comment>